<proteinExistence type="predicted"/>
<evidence type="ECO:0000313" key="1">
    <source>
        <dbReference type="EMBL" id="CAB5212418.1"/>
    </source>
</evidence>
<protein>
    <submittedName>
        <fullName evidence="1">Uncharacterized protein</fullName>
    </submittedName>
</protein>
<reference evidence="1" key="1">
    <citation type="submission" date="2020-05" db="EMBL/GenBank/DDBJ databases">
        <authorList>
            <person name="Chiriac C."/>
            <person name="Salcher M."/>
            <person name="Ghai R."/>
            <person name="Kavagutti S V."/>
        </authorList>
    </citation>
    <scope>NUCLEOTIDE SEQUENCE</scope>
</reference>
<name>A0A6J7WI00_9CAUD</name>
<gene>
    <name evidence="1" type="ORF">UFOVP189_9</name>
</gene>
<accession>A0A6J7WI00</accession>
<sequence>MALSTYAELKASVADWLNRSDLTSAITDFVSLAEAQMERTLRTTQMITRATATIDAEYNATPGDFLEARTFKLDTNPVTPLQFETIDSLDSLLTQYTSSGKPKFFGVVGSQIRVVPVPDSSYTGELIYYSKLSKLSDTTTTNWLLTKAPDVYLYGSLLQAAPYLQDDARIQVWSSLYQAGIQELQIADERGATSGGVLKSRARSFG</sequence>
<dbReference type="Pfam" id="PF24175">
    <property type="entry name" value="SU10_adaptor"/>
    <property type="match status" value="1"/>
</dbReference>
<dbReference type="InterPro" id="IPR056209">
    <property type="entry name" value="SU10_adaptor"/>
</dbReference>
<organism evidence="1">
    <name type="scientific">uncultured Caudovirales phage</name>
    <dbReference type="NCBI Taxonomy" id="2100421"/>
    <lineage>
        <taxon>Viruses</taxon>
        <taxon>Duplodnaviria</taxon>
        <taxon>Heunggongvirae</taxon>
        <taxon>Uroviricota</taxon>
        <taxon>Caudoviricetes</taxon>
        <taxon>Peduoviridae</taxon>
        <taxon>Maltschvirus</taxon>
        <taxon>Maltschvirus maltsch</taxon>
    </lineage>
</organism>
<dbReference type="EMBL" id="LR798234">
    <property type="protein sequence ID" value="CAB5212418.1"/>
    <property type="molecule type" value="Genomic_DNA"/>
</dbReference>